<name>A0ABW4S7R5_9RHOB</name>
<dbReference type="RefSeq" id="WP_390263765.1">
    <property type="nucleotide sequence ID" value="NZ_JBHUGH010000012.1"/>
</dbReference>
<gene>
    <name evidence="2" type="ORF">ACFSGJ_15510</name>
</gene>
<reference evidence="3" key="1">
    <citation type="journal article" date="2019" name="Int. J. Syst. Evol. Microbiol.">
        <title>The Global Catalogue of Microorganisms (GCM) 10K type strain sequencing project: providing services to taxonomists for standard genome sequencing and annotation.</title>
        <authorList>
            <consortium name="The Broad Institute Genomics Platform"/>
            <consortium name="The Broad Institute Genome Sequencing Center for Infectious Disease"/>
            <person name="Wu L."/>
            <person name="Ma J."/>
        </authorList>
    </citation>
    <scope>NUCLEOTIDE SEQUENCE [LARGE SCALE GENOMIC DNA]</scope>
    <source>
        <strain evidence="3">CGMCC 4.7242</strain>
    </source>
</reference>
<protein>
    <submittedName>
        <fullName evidence="2">Flagellin</fullName>
    </submittedName>
</protein>
<dbReference type="EMBL" id="JBHUGH010000012">
    <property type="protein sequence ID" value="MFD1913620.1"/>
    <property type="molecule type" value="Genomic_DNA"/>
</dbReference>
<dbReference type="Gene3D" id="1.20.1330.10">
    <property type="entry name" value="f41 fragment of flagellin, N-terminal domain"/>
    <property type="match status" value="1"/>
</dbReference>
<dbReference type="Pfam" id="PF00700">
    <property type="entry name" value="Flagellin_C"/>
    <property type="match status" value="1"/>
</dbReference>
<keyword evidence="2" id="KW-0282">Flagellum</keyword>
<evidence type="ECO:0000313" key="3">
    <source>
        <dbReference type="Proteomes" id="UP001597353"/>
    </source>
</evidence>
<organism evidence="2 3">
    <name type="scientific">Halodurantibacterium flavum</name>
    <dbReference type="NCBI Taxonomy" id="1382802"/>
    <lineage>
        <taxon>Bacteria</taxon>
        <taxon>Pseudomonadati</taxon>
        <taxon>Pseudomonadota</taxon>
        <taxon>Alphaproteobacteria</taxon>
        <taxon>Rhodobacterales</taxon>
        <taxon>Paracoccaceae</taxon>
        <taxon>Halodurantibacterium</taxon>
    </lineage>
</organism>
<dbReference type="SUPFAM" id="SSF64518">
    <property type="entry name" value="Phase 1 flagellin"/>
    <property type="match status" value="1"/>
</dbReference>
<dbReference type="Proteomes" id="UP001597353">
    <property type="component" value="Unassembled WGS sequence"/>
</dbReference>
<feature type="domain" description="Flagellin C-terminal" evidence="1">
    <location>
        <begin position="256"/>
        <end position="329"/>
    </location>
</feature>
<keyword evidence="2" id="KW-0969">Cilium</keyword>
<keyword evidence="2" id="KW-0966">Cell projection</keyword>
<keyword evidence="3" id="KW-1185">Reference proteome</keyword>
<proteinExistence type="predicted"/>
<sequence length="330" mass="34647">MVSLPTGDLARHITLRNQMMQTKTALLRHANEMASQRTSDVGNRLRGDYNALAAIERDIAKLASYRTSATEADLMARGAQTTLDLVQTASTDVAALMLSLGSLGNQTGVAAVILEAHDRFHSVVSALNMQVGGRTLFGGTATDSPAILPAADILEALRDELVGATSAQEYEQAVRGWLEAGNAYIGSDESLAPFALSETETATLQVRADNPAITEFLVGMALGALIGEGALPDSPSQQTALSLRAGEILMGLQGPLSSLRSEVGLVEARIEGAITKIGAQTAVLGEARQALIGVDPFDAATELDAVQTQLETLYAITARMSGLSLVNFLR</sequence>
<accession>A0ABW4S7R5</accession>
<evidence type="ECO:0000313" key="2">
    <source>
        <dbReference type="EMBL" id="MFD1913620.1"/>
    </source>
</evidence>
<comment type="caution">
    <text evidence="2">The sequence shown here is derived from an EMBL/GenBank/DDBJ whole genome shotgun (WGS) entry which is preliminary data.</text>
</comment>
<evidence type="ECO:0000259" key="1">
    <source>
        <dbReference type="Pfam" id="PF00700"/>
    </source>
</evidence>
<dbReference type="InterPro" id="IPR046358">
    <property type="entry name" value="Flagellin_C"/>
</dbReference>